<dbReference type="InterPro" id="IPR050483">
    <property type="entry name" value="CoA-transferase_III_domain"/>
</dbReference>
<dbReference type="SUPFAM" id="SSF89796">
    <property type="entry name" value="CoA-transferase family III (CaiB/BaiF)"/>
    <property type="match status" value="1"/>
</dbReference>
<proteinExistence type="predicted"/>
<keyword evidence="1 3" id="KW-0808">Transferase</keyword>
<dbReference type="InterPro" id="IPR023606">
    <property type="entry name" value="CoA-Trfase_III_dom_1_sf"/>
</dbReference>
<protein>
    <submittedName>
        <fullName evidence="3">Crotonobetainyl-CoA:carnitine CoA-transferase CaiB-like acyl-CoA transferase</fullName>
    </submittedName>
</protein>
<dbReference type="InterPro" id="IPR003673">
    <property type="entry name" value="CoA-Trfase_fam_III"/>
</dbReference>
<dbReference type="RefSeq" id="WP_179479988.1">
    <property type="nucleotide sequence ID" value="NZ_JACCFW010000001.1"/>
</dbReference>
<dbReference type="EMBL" id="JACCFW010000001">
    <property type="protein sequence ID" value="NYJ74258.1"/>
    <property type="molecule type" value="Genomic_DNA"/>
</dbReference>
<dbReference type="Gene3D" id="3.40.50.10540">
    <property type="entry name" value="Crotonobetainyl-coa:carnitine coa-transferase, domain 1"/>
    <property type="match status" value="1"/>
</dbReference>
<accession>A0A853DBD8</accession>
<gene>
    <name evidence="3" type="ORF">HNR15_001221</name>
</gene>
<dbReference type="GO" id="GO:0008410">
    <property type="term" value="F:CoA-transferase activity"/>
    <property type="evidence" value="ECO:0007669"/>
    <property type="project" value="TreeGrafter"/>
</dbReference>
<reference evidence="3 4" key="1">
    <citation type="submission" date="2020-07" db="EMBL/GenBank/DDBJ databases">
        <title>Sequencing the genomes of 1000 actinobacteria strains.</title>
        <authorList>
            <person name="Klenk H.-P."/>
        </authorList>
    </citation>
    <scope>NUCLEOTIDE SEQUENCE [LARGE SCALE GENOMIC DNA]</scope>
    <source>
        <strain evidence="3 4">DSM 29531</strain>
    </source>
</reference>
<evidence type="ECO:0000256" key="1">
    <source>
        <dbReference type="ARBA" id="ARBA00022679"/>
    </source>
</evidence>
<dbReference type="PANTHER" id="PTHR48207:SF4">
    <property type="entry name" value="BLL6097 PROTEIN"/>
    <property type="match status" value="1"/>
</dbReference>
<evidence type="ECO:0000313" key="3">
    <source>
        <dbReference type="EMBL" id="NYJ74258.1"/>
    </source>
</evidence>
<feature type="compositionally biased region" description="Polar residues" evidence="2">
    <location>
        <begin position="1"/>
        <end position="12"/>
    </location>
</feature>
<dbReference type="Proteomes" id="UP000571817">
    <property type="component" value="Unassembled WGS sequence"/>
</dbReference>
<organism evidence="3 4">
    <name type="scientific">Allobranchiibius huperziae</name>
    <dbReference type="NCBI Taxonomy" id="1874116"/>
    <lineage>
        <taxon>Bacteria</taxon>
        <taxon>Bacillati</taxon>
        <taxon>Actinomycetota</taxon>
        <taxon>Actinomycetes</taxon>
        <taxon>Micrococcales</taxon>
        <taxon>Dermacoccaceae</taxon>
        <taxon>Allobranchiibius</taxon>
    </lineage>
</organism>
<dbReference type="AlphaFoldDB" id="A0A853DBD8"/>
<feature type="region of interest" description="Disordered" evidence="2">
    <location>
        <begin position="1"/>
        <end position="20"/>
    </location>
</feature>
<dbReference type="Gene3D" id="3.30.1540.10">
    <property type="entry name" value="formyl-coa transferase, domain 3"/>
    <property type="match status" value="1"/>
</dbReference>
<comment type="caution">
    <text evidence="3">The sequence shown here is derived from an EMBL/GenBank/DDBJ whole genome shotgun (WGS) entry which is preliminary data.</text>
</comment>
<evidence type="ECO:0000313" key="4">
    <source>
        <dbReference type="Proteomes" id="UP000571817"/>
    </source>
</evidence>
<dbReference type="Pfam" id="PF02515">
    <property type="entry name" value="CoA_transf_3"/>
    <property type="match status" value="1"/>
</dbReference>
<keyword evidence="4" id="KW-1185">Reference proteome</keyword>
<name>A0A853DBD8_9MICO</name>
<dbReference type="PANTHER" id="PTHR48207">
    <property type="entry name" value="SUCCINATE--HYDROXYMETHYLGLUTARATE COA-TRANSFERASE"/>
    <property type="match status" value="1"/>
</dbReference>
<evidence type="ECO:0000256" key="2">
    <source>
        <dbReference type="SAM" id="MobiDB-lite"/>
    </source>
</evidence>
<dbReference type="InterPro" id="IPR044855">
    <property type="entry name" value="CoA-Trfase_III_dom3_sf"/>
</dbReference>
<sequence>MSESVESTSPKTPTDAHPGPLAGVRVIDLATVVMGPYACQILGDLGADVIKVESPHGDLARISVPSRHPQMGALALNVNRNKRSVVLDLKTDEGKADLHGLLEDTDVLVTNMRPGALTRLGFDYASLDERYPALIYCSAQGFRSDSPLADRAAYDEIVQAASGLTDLMLRATGTANYVPTILADKVCALTIVYSVLAAVISQRATGLGQHVEIPMTDTMLAFNLVEHLGGHTFEPPVGPTGFYRSLGTGHAAVETKDGWACILPYSEKNVRDFFVASGHGDLNEDPRFVSWAKVREDMSVLYTELERIARERTTAEWETLCAEHSIPMAPVLQIEDATESDYVRDGHLLDVAEHPTEGGYRSIGIPIRFSRTPAAVTRPTPTLGQHNEEILGDRARRTQEDDA</sequence>